<dbReference type="InterPro" id="IPR018214">
    <property type="entry name" value="GluRdtase_CS"/>
</dbReference>
<dbReference type="RefSeq" id="WP_186745235.1">
    <property type="nucleotide sequence ID" value="NZ_CP060394.1"/>
</dbReference>
<dbReference type="GO" id="GO:0008883">
    <property type="term" value="F:glutamyl-tRNA reductase activity"/>
    <property type="evidence" value="ECO:0007669"/>
    <property type="project" value="InterPro"/>
</dbReference>
<organism evidence="2 3">
    <name type="scientific">Alloacidobacterium dinghuense</name>
    <dbReference type="NCBI Taxonomy" id="2763107"/>
    <lineage>
        <taxon>Bacteria</taxon>
        <taxon>Pseudomonadati</taxon>
        <taxon>Acidobacteriota</taxon>
        <taxon>Terriglobia</taxon>
        <taxon>Terriglobales</taxon>
        <taxon>Acidobacteriaceae</taxon>
        <taxon>Alloacidobacterium</taxon>
    </lineage>
</organism>
<dbReference type="Gene3D" id="3.30.460.30">
    <property type="entry name" value="Glutamyl-tRNA reductase, N-terminal domain"/>
    <property type="match status" value="1"/>
</dbReference>
<feature type="domain" description="Glutamyl-tRNA reductase N-terminal" evidence="1">
    <location>
        <begin position="9"/>
        <end position="99"/>
    </location>
</feature>
<dbReference type="PANTHER" id="PTHR43013:SF1">
    <property type="entry name" value="GLUTAMYL-TRNA REDUCTASE"/>
    <property type="match status" value="1"/>
</dbReference>
<dbReference type="KEGG" id="adin:H7849_06995"/>
<dbReference type="Proteomes" id="UP000515312">
    <property type="component" value="Chromosome"/>
</dbReference>
<dbReference type="GO" id="GO:0050661">
    <property type="term" value="F:NADP binding"/>
    <property type="evidence" value="ECO:0007669"/>
    <property type="project" value="InterPro"/>
</dbReference>
<gene>
    <name evidence="2" type="ORF">H7849_06995</name>
</gene>
<dbReference type="PANTHER" id="PTHR43013">
    <property type="entry name" value="GLUTAMYL-TRNA REDUCTASE"/>
    <property type="match status" value="1"/>
</dbReference>
<protein>
    <recommendedName>
        <fullName evidence="1">Glutamyl-tRNA reductase N-terminal domain-containing protein</fullName>
    </recommendedName>
</protein>
<evidence type="ECO:0000313" key="2">
    <source>
        <dbReference type="EMBL" id="QNI33668.1"/>
    </source>
</evidence>
<accession>A0A7G8BM98</accession>
<dbReference type="GO" id="GO:0019353">
    <property type="term" value="P:protoporphyrinogen IX biosynthetic process from glutamate"/>
    <property type="evidence" value="ECO:0007669"/>
    <property type="project" value="TreeGrafter"/>
</dbReference>
<dbReference type="EMBL" id="CP060394">
    <property type="protein sequence ID" value="QNI33668.1"/>
    <property type="molecule type" value="Genomic_DNA"/>
</dbReference>
<dbReference type="AlphaFoldDB" id="A0A7G8BM98"/>
<dbReference type="Pfam" id="PF05201">
    <property type="entry name" value="GlutR_N"/>
    <property type="match status" value="1"/>
</dbReference>
<evidence type="ECO:0000313" key="3">
    <source>
        <dbReference type="Proteomes" id="UP000515312"/>
    </source>
</evidence>
<reference evidence="2 3" key="1">
    <citation type="submission" date="2020-08" db="EMBL/GenBank/DDBJ databases">
        <title>Edaphobacter telluris sp. nov. and Acidobacterium dinghuensis sp. nov., two acidobacteria isolated from forest soil.</title>
        <authorList>
            <person name="Fu J."/>
            <person name="Qiu L."/>
        </authorList>
    </citation>
    <scope>NUCLEOTIDE SEQUENCE [LARGE SCALE GENOMIC DNA]</scope>
    <source>
        <strain evidence="2">4Y35</strain>
    </source>
</reference>
<evidence type="ECO:0000259" key="1">
    <source>
        <dbReference type="Pfam" id="PF05201"/>
    </source>
</evidence>
<dbReference type="SUPFAM" id="SSF69742">
    <property type="entry name" value="Glutamyl tRNA-reductase catalytic, N-terminal domain"/>
    <property type="match status" value="1"/>
</dbReference>
<dbReference type="InterPro" id="IPR036343">
    <property type="entry name" value="GluRdtase_N_sf"/>
</dbReference>
<sequence length="122" mass="13222">MSSLTPETGQDLSGWVGQQFNLDASTLRSYFYEHREIDAVQHLFRVASSLDSMVVGEPQILGQVKNAYAAGRLGGTIGPHLEKLLQSAFFVAKKVRTETQVGNASVSIASVNRRATLSALNL</sequence>
<name>A0A7G8BM98_9BACT</name>
<dbReference type="InterPro" id="IPR015895">
    <property type="entry name" value="4pyrrol_synth_GluRdtase_N"/>
</dbReference>
<dbReference type="PROSITE" id="PS00747">
    <property type="entry name" value="GLUTR"/>
    <property type="match status" value="1"/>
</dbReference>
<proteinExistence type="predicted"/>
<keyword evidence="3" id="KW-1185">Reference proteome</keyword>